<gene>
    <name evidence="2" type="ORF">AVDCRST_MAG49-2622</name>
</gene>
<feature type="compositionally biased region" description="Basic residues" evidence="1">
    <location>
        <begin position="300"/>
        <end position="311"/>
    </location>
</feature>
<dbReference type="AlphaFoldDB" id="A0A6J4UZL0"/>
<reference evidence="2" key="1">
    <citation type="submission" date="2020-02" db="EMBL/GenBank/DDBJ databases">
        <authorList>
            <person name="Meier V. D."/>
        </authorList>
    </citation>
    <scope>NUCLEOTIDE SEQUENCE</scope>
    <source>
        <strain evidence="2">AVDCRST_MAG49</strain>
    </source>
</reference>
<feature type="compositionally biased region" description="Pro residues" evidence="1">
    <location>
        <begin position="322"/>
        <end position="331"/>
    </location>
</feature>
<dbReference type="InterPro" id="IPR036086">
    <property type="entry name" value="ParB/Sulfiredoxin_sf"/>
</dbReference>
<sequence>MLDPLATRPLDDDFTSARRRAFVRDALAALGGRPNDLVPYPEVRRRVSPEGETDRGQQPVPLDRIAGSTDRNRDFDREFMPRRRSPAARWRSIDRADNEGRDLPPVALYRVGDVYVVRDGHHRVSVARDRGEELIDAEVTDVHLRAPLRPSMTLGELLLQTEYAEFLRRTDLDRLRPDHGPRPTDLGAYDEIWGHIQAHRRWLGDEFEGRPVGLEEAVARWYDRVYGPIVRLAREWGIRRRFPGRTEADLYLWLMRHGDELYDRYRRTREPYASAAEHVAAMRSRLGPRAGLAAGVGCLRRPRGTRPRPRGRAPPGERGDPPIRPAGPTSPRPERRAASSIAPKGASIPRHGRRTPAATWPWWTDWGPSAASPCCRGAGRSREASTGGRARPPGAGSRTPARDGGGIALRRRRLPDAPPCRLAPAPGQEPNGP</sequence>
<accession>A0A6J4UZL0</accession>
<feature type="compositionally biased region" description="Low complexity" evidence="1">
    <location>
        <begin position="355"/>
        <end position="364"/>
    </location>
</feature>
<name>A0A6J4UZL0_9BACT</name>
<dbReference type="SUPFAM" id="SSF110849">
    <property type="entry name" value="ParB/Sulfiredoxin"/>
    <property type="match status" value="1"/>
</dbReference>
<organism evidence="2">
    <name type="scientific">uncultured Thermomicrobiales bacterium</name>
    <dbReference type="NCBI Taxonomy" id="1645740"/>
    <lineage>
        <taxon>Bacteria</taxon>
        <taxon>Pseudomonadati</taxon>
        <taxon>Thermomicrobiota</taxon>
        <taxon>Thermomicrobia</taxon>
        <taxon>Thermomicrobiales</taxon>
        <taxon>environmental samples</taxon>
    </lineage>
</organism>
<feature type="region of interest" description="Disordered" evidence="1">
    <location>
        <begin position="47"/>
        <end position="73"/>
    </location>
</feature>
<feature type="region of interest" description="Disordered" evidence="1">
    <location>
        <begin position="293"/>
        <end position="433"/>
    </location>
</feature>
<dbReference type="EMBL" id="CADCWG010000178">
    <property type="protein sequence ID" value="CAA9562535.1"/>
    <property type="molecule type" value="Genomic_DNA"/>
</dbReference>
<proteinExistence type="predicted"/>
<protein>
    <submittedName>
        <fullName evidence="2">Transcriptional regulator</fullName>
    </submittedName>
</protein>
<evidence type="ECO:0000313" key="2">
    <source>
        <dbReference type="EMBL" id="CAA9562535.1"/>
    </source>
</evidence>
<feature type="compositionally biased region" description="Low complexity" evidence="1">
    <location>
        <begin position="384"/>
        <end position="399"/>
    </location>
</feature>
<evidence type="ECO:0000256" key="1">
    <source>
        <dbReference type="SAM" id="MobiDB-lite"/>
    </source>
</evidence>